<dbReference type="OrthoDB" id="199846at2157"/>
<dbReference type="RefSeq" id="WP_124955504.1">
    <property type="nucleotide sequence ID" value="NZ_RRCH01000028.1"/>
</dbReference>
<accession>A0A3P3R815</accession>
<keyword evidence="1" id="KW-0472">Membrane</keyword>
<keyword evidence="1" id="KW-1133">Transmembrane helix</keyword>
<evidence type="ECO:0000256" key="1">
    <source>
        <dbReference type="SAM" id="Phobius"/>
    </source>
</evidence>
<evidence type="ECO:0000313" key="4">
    <source>
        <dbReference type="Proteomes" id="UP000282322"/>
    </source>
</evidence>
<dbReference type="PANTHER" id="PTHR35342:SF5">
    <property type="entry name" value="TRICARBOXYLIC TRANSPORT PROTEIN"/>
    <property type="match status" value="1"/>
</dbReference>
<dbReference type="Proteomes" id="UP000282322">
    <property type="component" value="Unassembled WGS sequence"/>
</dbReference>
<feature type="transmembrane region" description="Helical" evidence="1">
    <location>
        <begin position="114"/>
        <end position="134"/>
    </location>
</feature>
<feature type="transmembrane region" description="Helical" evidence="1">
    <location>
        <begin position="465"/>
        <end position="488"/>
    </location>
</feature>
<feature type="transmembrane region" description="Helical" evidence="1">
    <location>
        <begin position="356"/>
        <end position="380"/>
    </location>
</feature>
<keyword evidence="4" id="KW-1185">Reference proteome</keyword>
<feature type="transmembrane region" description="Helical" evidence="1">
    <location>
        <begin position="62"/>
        <end position="81"/>
    </location>
</feature>
<feature type="transmembrane region" description="Helical" evidence="1">
    <location>
        <begin position="17"/>
        <end position="50"/>
    </location>
</feature>
<keyword evidence="1" id="KW-0812">Transmembrane</keyword>
<feature type="transmembrane region" description="Helical" evidence="1">
    <location>
        <begin position="392"/>
        <end position="412"/>
    </location>
</feature>
<feature type="transmembrane region" description="Helical" evidence="1">
    <location>
        <begin position="432"/>
        <end position="453"/>
    </location>
</feature>
<dbReference type="PANTHER" id="PTHR35342">
    <property type="entry name" value="TRICARBOXYLIC TRANSPORT PROTEIN"/>
    <property type="match status" value="1"/>
</dbReference>
<evidence type="ECO:0000313" key="3">
    <source>
        <dbReference type="EMBL" id="RRJ29515.1"/>
    </source>
</evidence>
<organism evidence="3 4">
    <name type="scientific">Halocatena pleomorpha</name>
    <dbReference type="NCBI Taxonomy" id="1785090"/>
    <lineage>
        <taxon>Archaea</taxon>
        <taxon>Methanobacteriati</taxon>
        <taxon>Methanobacteriota</taxon>
        <taxon>Stenosarchaea group</taxon>
        <taxon>Halobacteria</taxon>
        <taxon>Halobacteriales</taxon>
        <taxon>Natronomonadaceae</taxon>
        <taxon>Halocatena</taxon>
    </lineage>
</organism>
<gene>
    <name evidence="3" type="ORF">EIK79_12825</name>
</gene>
<dbReference type="EMBL" id="RRCH01000028">
    <property type="protein sequence ID" value="RRJ29515.1"/>
    <property type="molecule type" value="Genomic_DNA"/>
</dbReference>
<evidence type="ECO:0000259" key="2">
    <source>
        <dbReference type="Pfam" id="PF01970"/>
    </source>
</evidence>
<dbReference type="AlphaFoldDB" id="A0A3P3R815"/>
<name>A0A3P3R815_9EURY</name>
<feature type="transmembrane region" description="Helical" evidence="1">
    <location>
        <begin position="146"/>
        <end position="162"/>
    </location>
</feature>
<comment type="caution">
    <text evidence="3">The sequence shown here is derived from an EMBL/GenBank/DDBJ whole genome shotgun (WGS) entry which is preliminary data.</text>
</comment>
<dbReference type="InterPro" id="IPR002823">
    <property type="entry name" value="DUF112_TM"/>
</dbReference>
<proteinExistence type="predicted"/>
<reference evidence="3 4" key="1">
    <citation type="submission" date="2018-11" db="EMBL/GenBank/DDBJ databases">
        <title>Taxonoimc description of Halomarina strain SPP-AMP-1.</title>
        <authorList>
            <person name="Pal Y."/>
            <person name="Srinivasana K."/>
            <person name="Verma A."/>
            <person name="Kumar P."/>
        </authorList>
    </citation>
    <scope>NUCLEOTIDE SEQUENCE [LARGE SCALE GENOMIC DNA]</scope>
    <source>
        <strain evidence="3 4">SPP-AMP-1</strain>
    </source>
</reference>
<protein>
    <submittedName>
        <fullName evidence="3">C4-dicarboxylate ABC transporter permease</fullName>
    </submittedName>
</protein>
<feature type="transmembrane region" description="Helical" evidence="1">
    <location>
        <begin position="168"/>
        <end position="187"/>
    </location>
</feature>
<sequence length="493" mass="51512">MVLDYITQGFVNVMDPFIIGLMVVGIFLGILMGSIPGMTATMTIAVLLSFTFTMEPAQGMMLLLGIYGGAVYAGSIPAILIRTPGTPSAAATIFDGYPLSQKGEAGRAVRISTIASFVGGVISVLALMFFSPVIADAALRFQSPEFFALAVFGLTIIASVSGDSLTKGMVSGLLGMLVATIGIDPITGYHRFTFDIPELLTGVEFIAVMIGLFGIAEGLRKYAEGINEDQDEITQDVSGVLPSFSDLRAIAPVSTGSGILGALIGAIPGAGGDIAAFITYNEATRWIKNATPSFGDGNIRGVAAAESGNNASTGGALIPTLTLGIPGDSVSAILIGALLVHDVNPGPGLYQDQPELLYTIFVGFLLIYVFILLFGLLGANYWAQVINIPKQFIWPIILLLTVIGAIALRGNLFDAWVMLGSGVLGYVMRLRGYPLAPIVLGLILSPIAEVNLRRSLALSNGSPDIFLNSPIALVILLLSVATILIPAVRALGE</sequence>
<feature type="transmembrane region" description="Helical" evidence="1">
    <location>
        <begin position="199"/>
        <end position="216"/>
    </location>
</feature>
<dbReference type="Pfam" id="PF01970">
    <property type="entry name" value="TctA"/>
    <property type="match status" value="1"/>
</dbReference>
<feature type="domain" description="DUF112" evidence="2">
    <location>
        <begin position="20"/>
        <end position="440"/>
    </location>
</feature>